<dbReference type="PROSITE" id="PS00518">
    <property type="entry name" value="ZF_RING_1"/>
    <property type="match status" value="1"/>
</dbReference>
<feature type="repeat" description="WD" evidence="6">
    <location>
        <begin position="392"/>
        <end position="431"/>
    </location>
</feature>
<dbReference type="GO" id="GO:1990234">
    <property type="term" value="C:transferase complex"/>
    <property type="evidence" value="ECO:0007669"/>
    <property type="project" value="UniProtKB-ARBA"/>
</dbReference>
<keyword evidence="5" id="KW-0862">Zinc</keyword>
<dbReference type="PRINTS" id="PR00320">
    <property type="entry name" value="GPROTEINBRPT"/>
</dbReference>
<dbReference type="Gene3D" id="3.30.40.10">
    <property type="entry name" value="Zinc/RING finger domain, C3HC4 (zinc finger)"/>
    <property type="match status" value="2"/>
</dbReference>
<evidence type="ECO:0000256" key="7">
    <source>
        <dbReference type="PROSITE-ProRule" id="PRU00455"/>
    </source>
</evidence>
<feature type="coiled-coil region" evidence="8">
    <location>
        <begin position="205"/>
        <end position="232"/>
    </location>
</feature>
<organism evidence="12 13">
    <name type="scientific">Gonapodya prolifera (strain JEL478)</name>
    <name type="common">Monoblepharis prolifera</name>
    <dbReference type="NCBI Taxonomy" id="1344416"/>
    <lineage>
        <taxon>Eukaryota</taxon>
        <taxon>Fungi</taxon>
        <taxon>Fungi incertae sedis</taxon>
        <taxon>Chytridiomycota</taxon>
        <taxon>Chytridiomycota incertae sedis</taxon>
        <taxon>Monoblepharidomycetes</taxon>
        <taxon>Monoblepharidales</taxon>
        <taxon>Gonapodyaceae</taxon>
        <taxon>Gonapodya</taxon>
    </lineage>
</organism>
<dbReference type="PROSITE" id="PS50294">
    <property type="entry name" value="WD_REPEATS_REGION"/>
    <property type="match status" value="4"/>
</dbReference>
<feature type="domain" description="RING-type" evidence="10">
    <location>
        <begin position="79"/>
        <end position="118"/>
    </location>
</feature>
<accession>A0A139AR04</accession>
<dbReference type="GO" id="GO:0016567">
    <property type="term" value="P:protein ubiquitination"/>
    <property type="evidence" value="ECO:0007669"/>
    <property type="project" value="UniProtKB-UniPathway"/>
</dbReference>
<dbReference type="SUPFAM" id="SSF50978">
    <property type="entry name" value="WD40 repeat-like"/>
    <property type="match status" value="1"/>
</dbReference>
<dbReference type="InterPro" id="IPR019775">
    <property type="entry name" value="WD40_repeat_CS"/>
</dbReference>
<keyword evidence="8" id="KW-0175">Coiled coil</keyword>
<dbReference type="PROSITE" id="PS50082">
    <property type="entry name" value="WD_REPEATS_2"/>
    <property type="match status" value="6"/>
</dbReference>
<feature type="repeat" description="WD" evidence="6">
    <location>
        <begin position="284"/>
        <end position="323"/>
    </location>
</feature>
<dbReference type="Proteomes" id="UP000070544">
    <property type="component" value="Unassembled WGS sequence"/>
</dbReference>
<evidence type="ECO:0000313" key="13">
    <source>
        <dbReference type="Proteomes" id="UP000070544"/>
    </source>
</evidence>
<gene>
    <name evidence="12" type="ORF">M427DRAFT_53158</name>
</gene>
<dbReference type="InterPro" id="IPR036322">
    <property type="entry name" value="WD40_repeat_dom_sf"/>
</dbReference>
<sequence length="591" mass="65064">MDSGYPLLQNARNPPNPPSQPPVPVSHAVPASAPRNINTLAPASPRTSGRPPPTVGSFPGHELTHDIQFLTKPSTSLYCPICHDLLTDPVITSQCNHSFCAACIQRALEVDSTCPLCRCRTRNDDLHPNLALAGLILELPVYCPHRRLGCTEVVRLESLRSHSVGCGFRPAQCVNRIWGCEFQGTLSEANNHLHQCPFEKIKPYIEQSERRFRELEARVLELERERKAWVDADKGKPTQLSPRQESPVVANGDSFHGQNGSSSGEERENFSTWPQGDIQCRRTISDHRAGVTSLAYTPGVLYSGAYDGTTKVFDAESGALIRSFRGHRMSVWALAVEQGAERFFSAGSDGTIKVWDMSDGEIHVEDGWEEGAAAAMSASAMEGVGEGCVRTLREHEGKVYSLVVMEDRLYSASSDKTIKVWNLRDLTCIATLSGHTDGVNSLIPLGRDRIASAASDKTVRVWDLATSRVIHTLDDSDSEILSVAWSGSSQGSPNGMLFASTYDANIVAYAGDQGYRKIGTMQGHNWEVWQLQYSMGVLFSGSFDHTIKRWDPRMFQCTHTLRGHKGFVHALALGNDNLISGCADRTVKIWR</sequence>
<keyword evidence="1 6" id="KW-0853">WD repeat</keyword>
<feature type="domain" description="SIAH-type" evidence="11">
    <location>
        <begin position="138"/>
        <end position="198"/>
    </location>
</feature>
<feature type="repeat" description="WD" evidence="6">
    <location>
        <begin position="324"/>
        <end position="365"/>
    </location>
</feature>
<dbReference type="Gene3D" id="2.130.10.10">
    <property type="entry name" value="YVTN repeat-like/Quinoprotein amine dehydrogenase"/>
    <property type="match status" value="2"/>
</dbReference>
<dbReference type="InterPro" id="IPR020472">
    <property type="entry name" value="WD40_PAC1"/>
</dbReference>
<reference evidence="12 13" key="1">
    <citation type="journal article" date="2015" name="Genome Biol. Evol.">
        <title>Phylogenomic analyses indicate that early fungi evolved digesting cell walls of algal ancestors of land plants.</title>
        <authorList>
            <person name="Chang Y."/>
            <person name="Wang S."/>
            <person name="Sekimoto S."/>
            <person name="Aerts A.L."/>
            <person name="Choi C."/>
            <person name="Clum A."/>
            <person name="LaButti K.M."/>
            <person name="Lindquist E.A."/>
            <person name="Yee Ngan C."/>
            <person name="Ohm R.A."/>
            <person name="Salamov A.A."/>
            <person name="Grigoriev I.V."/>
            <person name="Spatafora J.W."/>
            <person name="Berbee M.L."/>
        </authorList>
    </citation>
    <scope>NUCLEOTIDE SEQUENCE [LARGE SCALE GENOMIC DNA]</scope>
    <source>
        <strain evidence="12 13">JEL478</strain>
    </source>
</reference>
<evidence type="ECO:0000256" key="4">
    <source>
        <dbReference type="ARBA" id="ARBA00022771"/>
    </source>
</evidence>
<evidence type="ECO:0000256" key="6">
    <source>
        <dbReference type="PROSITE-ProRule" id="PRU00221"/>
    </source>
</evidence>
<evidence type="ECO:0000256" key="1">
    <source>
        <dbReference type="ARBA" id="ARBA00022574"/>
    </source>
</evidence>
<dbReference type="GO" id="GO:0008270">
    <property type="term" value="F:zinc ion binding"/>
    <property type="evidence" value="ECO:0007669"/>
    <property type="project" value="UniProtKB-KW"/>
</dbReference>
<name>A0A139AR04_GONPJ</name>
<feature type="region of interest" description="Disordered" evidence="9">
    <location>
        <begin position="233"/>
        <end position="273"/>
    </location>
</feature>
<evidence type="ECO:0000259" key="11">
    <source>
        <dbReference type="PROSITE" id="PS51081"/>
    </source>
</evidence>
<evidence type="ECO:0000313" key="12">
    <source>
        <dbReference type="EMBL" id="KXS19187.1"/>
    </source>
</evidence>
<feature type="compositionally biased region" description="Polar residues" evidence="9">
    <location>
        <begin position="35"/>
        <end position="47"/>
    </location>
</feature>
<protein>
    <submittedName>
        <fullName evidence="12">WD40 repeat-like protein</fullName>
    </submittedName>
</protein>
<dbReference type="SUPFAM" id="SSF57850">
    <property type="entry name" value="RING/U-box"/>
    <property type="match status" value="1"/>
</dbReference>
<evidence type="ECO:0000256" key="2">
    <source>
        <dbReference type="ARBA" id="ARBA00022723"/>
    </source>
</evidence>
<keyword evidence="13" id="KW-1185">Reference proteome</keyword>
<evidence type="ECO:0000256" key="5">
    <source>
        <dbReference type="ARBA" id="ARBA00022833"/>
    </source>
</evidence>
<dbReference type="InterPro" id="IPR001680">
    <property type="entry name" value="WD40_rpt"/>
</dbReference>
<keyword evidence="2" id="KW-0479">Metal-binding</keyword>
<keyword evidence="3" id="KW-0677">Repeat</keyword>
<dbReference type="PANTHER" id="PTHR22847">
    <property type="entry name" value="WD40 REPEAT PROTEIN"/>
    <property type="match status" value="1"/>
</dbReference>
<keyword evidence="4 7" id="KW-0863">Zinc-finger</keyword>
<dbReference type="SMART" id="SM00184">
    <property type="entry name" value="RING"/>
    <property type="match status" value="1"/>
</dbReference>
<dbReference type="PROSITE" id="PS50089">
    <property type="entry name" value="ZF_RING_2"/>
    <property type="match status" value="1"/>
</dbReference>
<dbReference type="STRING" id="1344416.A0A139AR04"/>
<evidence type="ECO:0000256" key="9">
    <source>
        <dbReference type="SAM" id="MobiDB-lite"/>
    </source>
</evidence>
<feature type="repeat" description="WD" evidence="6">
    <location>
        <begin position="521"/>
        <end position="551"/>
    </location>
</feature>
<dbReference type="OMA" id="CMTVTNG"/>
<evidence type="ECO:0000256" key="8">
    <source>
        <dbReference type="SAM" id="Coils"/>
    </source>
</evidence>
<dbReference type="InterPro" id="IPR001841">
    <property type="entry name" value="Znf_RING"/>
</dbReference>
<dbReference type="CDD" id="cd00200">
    <property type="entry name" value="WD40"/>
    <property type="match status" value="1"/>
</dbReference>
<dbReference type="PROSITE" id="PS00678">
    <property type="entry name" value="WD_REPEATS_1"/>
    <property type="match status" value="2"/>
</dbReference>
<dbReference type="OrthoDB" id="538223at2759"/>
<dbReference type="InterPro" id="IPR015943">
    <property type="entry name" value="WD40/YVTN_repeat-like_dom_sf"/>
</dbReference>
<feature type="repeat" description="WD" evidence="6">
    <location>
        <begin position="432"/>
        <end position="472"/>
    </location>
</feature>
<dbReference type="Pfam" id="PF13923">
    <property type="entry name" value="zf-C3HC4_2"/>
    <property type="match status" value="1"/>
</dbReference>
<dbReference type="Pfam" id="PF21361">
    <property type="entry name" value="Sina_ZnF"/>
    <property type="match status" value="1"/>
</dbReference>
<dbReference type="InterPro" id="IPR017907">
    <property type="entry name" value="Znf_RING_CS"/>
</dbReference>
<dbReference type="SMART" id="SM00320">
    <property type="entry name" value="WD40"/>
    <property type="match status" value="7"/>
</dbReference>
<feature type="region of interest" description="Disordered" evidence="9">
    <location>
        <begin position="1"/>
        <end position="56"/>
    </location>
</feature>
<dbReference type="PROSITE" id="PS51081">
    <property type="entry name" value="ZF_SIAH"/>
    <property type="match status" value="1"/>
</dbReference>
<dbReference type="Pfam" id="PF00400">
    <property type="entry name" value="WD40"/>
    <property type="match status" value="6"/>
</dbReference>
<feature type="compositionally biased region" description="Pro residues" evidence="9">
    <location>
        <begin position="14"/>
        <end position="24"/>
    </location>
</feature>
<dbReference type="AlphaFoldDB" id="A0A139AR04"/>
<dbReference type="SUPFAM" id="SSF49599">
    <property type="entry name" value="TRAF domain-like"/>
    <property type="match status" value="1"/>
</dbReference>
<dbReference type="EMBL" id="KQ965739">
    <property type="protein sequence ID" value="KXS19187.1"/>
    <property type="molecule type" value="Genomic_DNA"/>
</dbReference>
<feature type="compositionally biased region" description="Low complexity" evidence="9">
    <location>
        <begin position="25"/>
        <end position="34"/>
    </location>
</feature>
<proteinExistence type="predicted"/>
<evidence type="ECO:0000259" key="10">
    <source>
        <dbReference type="PROSITE" id="PS50089"/>
    </source>
</evidence>
<dbReference type="UniPathway" id="UPA00143"/>
<dbReference type="InterPro" id="IPR013010">
    <property type="entry name" value="Znf_SIAH"/>
</dbReference>
<evidence type="ECO:0000256" key="3">
    <source>
        <dbReference type="ARBA" id="ARBA00022737"/>
    </source>
</evidence>
<dbReference type="PANTHER" id="PTHR22847:SF637">
    <property type="entry name" value="WD REPEAT DOMAIN 5B"/>
    <property type="match status" value="1"/>
</dbReference>
<feature type="repeat" description="WD" evidence="6">
    <location>
        <begin position="561"/>
        <end position="591"/>
    </location>
</feature>
<dbReference type="InterPro" id="IPR013083">
    <property type="entry name" value="Znf_RING/FYVE/PHD"/>
</dbReference>